<proteinExistence type="predicted"/>
<dbReference type="RefSeq" id="WP_101637313.1">
    <property type="nucleotide sequence ID" value="NZ_JAWGOK010000245.1"/>
</dbReference>
<evidence type="ECO:0000313" key="1">
    <source>
        <dbReference type="EMBL" id="PKZ29303.1"/>
    </source>
</evidence>
<protein>
    <recommendedName>
        <fullName evidence="3">Lipoprotein</fullName>
    </recommendedName>
</protein>
<sequence>MKFVIAFFIFVIIGCTSKNSLNLQNQKAIYFIGLNGVAVELRSNDGFQSAVLKDANFNEFKLLRESHKSQILSCDEISISINGDRAILYYKDFAINLVLAYKE</sequence>
<evidence type="ECO:0000313" key="2">
    <source>
        <dbReference type="Proteomes" id="UP000234639"/>
    </source>
</evidence>
<dbReference type="Proteomes" id="UP000234639">
    <property type="component" value="Unassembled WGS sequence"/>
</dbReference>
<dbReference type="EMBL" id="PKHU01000004">
    <property type="protein sequence ID" value="PKZ29303.1"/>
    <property type="molecule type" value="Genomic_DNA"/>
</dbReference>
<organism evidence="1 2">
    <name type="scientific">Campylobacter ureolyticus</name>
    <dbReference type="NCBI Taxonomy" id="827"/>
    <lineage>
        <taxon>Bacteria</taxon>
        <taxon>Pseudomonadati</taxon>
        <taxon>Campylobacterota</taxon>
        <taxon>Epsilonproteobacteria</taxon>
        <taxon>Campylobacterales</taxon>
        <taxon>Campylobacteraceae</taxon>
        <taxon>Campylobacter</taxon>
    </lineage>
</organism>
<name>A0A2I1NA88_9BACT</name>
<reference evidence="1 2" key="1">
    <citation type="submission" date="2017-12" db="EMBL/GenBank/DDBJ databases">
        <title>Phylogenetic diversity of female urinary microbiome.</title>
        <authorList>
            <person name="Thomas-White K."/>
            <person name="Wolfe A.J."/>
        </authorList>
    </citation>
    <scope>NUCLEOTIDE SEQUENCE [LARGE SCALE GENOMIC DNA]</scope>
    <source>
        <strain evidence="1 2">UMB0112</strain>
    </source>
</reference>
<comment type="caution">
    <text evidence="1">The sequence shown here is derived from an EMBL/GenBank/DDBJ whole genome shotgun (WGS) entry which is preliminary data.</text>
</comment>
<dbReference type="AlphaFoldDB" id="A0A2I1NA88"/>
<dbReference type="PROSITE" id="PS51257">
    <property type="entry name" value="PROKAR_LIPOPROTEIN"/>
    <property type="match status" value="1"/>
</dbReference>
<accession>A0A2I1NA88</accession>
<evidence type="ECO:0008006" key="3">
    <source>
        <dbReference type="Google" id="ProtNLM"/>
    </source>
</evidence>
<gene>
    <name evidence="1" type="ORF">CYJ41_05550</name>
</gene>